<dbReference type="AlphaFoldDB" id="A0A1Q9DAH0"/>
<evidence type="ECO:0000256" key="6">
    <source>
        <dbReference type="ARBA" id="ARBA00041184"/>
    </source>
</evidence>
<organism evidence="8 9">
    <name type="scientific">Symbiodinium microadriaticum</name>
    <name type="common">Dinoflagellate</name>
    <name type="synonym">Zooxanthella microadriatica</name>
    <dbReference type="NCBI Taxonomy" id="2951"/>
    <lineage>
        <taxon>Eukaryota</taxon>
        <taxon>Sar</taxon>
        <taxon>Alveolata</taxon>
        <taxon>Dinophyceae</taxon>
        <taxon>Suessiales</taxon>
        <taxon>Symbiodiniaceae</taxon>
        <taxon>Symbiodinium</taxon>
    </lineage>
</organism>
<evidence type="ECO:0000256" key="2">
    <source>
        <dbReference type="ARBA" id="ARBA00022552"/>
    </source>
</evidence>
<dbReference type="InterPro" id="IPR050082">
    <property type="entry name" value="RNA_methyltr_RlmE"/>
</dbReference>
<evidence type="ECO:0000256" key="4">
    <source>
        <dbReference type="ARBA" id="ARBA00022679"/>
    </source>
</evidence>
<evidence type="ECO:0000256" key="1">
    <source>
        <dbReference type="ARBA" id="ARBA00009258"/>
    </source>
</evidence>
<feature type="domain" description="Ribosomal RNA methyltransferase FtsJ" evidence="7">
    <location>
        <begin position="23"/>
        <end position="97"/>
    </location>
</feature>
<keyword evidence="3 8" id="KW-0489">Methyltransferase</keyword>
<name>A0A1Q9DAH0_SYMMI</name>
<dbReference type="PANTHER" id="PTHR10920:SF18">
    <property type="entry name" value="RRNA METHYLTRANSFERASE 2, MITOCHONDRIAL"/>
    <property type="match status" value="1"/>
</dbReference>
<dbReference type="Pfam" id="PF01728">
    <property type="entry name" value="FtsJ"/>
    <property type="match status" value="1"/>
</dbReference>
<evidence type="ECO:0000256" key="5">
    <source>
        <dbReference type="ARBA" id="ARBA00022691"/>
    </source>
</evidence>
<reference evidence="8 9" key="1">
    <citation type="submission" date="2016-02" db="EMBL/GenBank/DDBJ databases">
        <title>Genome analysis of coral dinoflagellate symbionts highlights evolutionary adaptations to a symbiotic lifestyle.</title>
        <authorList>
            <person name="Aranda M."/>
            <person name="Li Y."/>
            <person name="Liew Y.J."/>
            <person name="Baumgarten S."/>
            <person name="Simakov O."/>
            <person name="Wilson M."/>
            <person name="Piel J."/>
            <person name="Ashoor H."/>
            <person name="Bougouffa S."/>
            <person name="Bajic V.B."/>
            <person name="Ryu T."/>
            <person name="Ravasi T."/>
            <person name="Bayer T."/>
            <person name="Micklem G."/>
            <person name="Kim H."/>
            <person name="Bhak J."/>
            <person name="Lajeunesse T.C."/>
            <person name="Voolstra C.R."/>
        </authorList>
    </citation>
    <scope>NUCLEOTIDE SEQUENCE [LARGE SCALE GENOMIC DNA]</scope>
    <source>
        <strain evidence="8 9">CCMP2467</strain>
    </source>
</reference>
<keyword evidence="4 8" id="KW-0808">Transferase</keyword>
<protein>
    <recommendedName>
        <fullName evidence="6">rRNA methyltransferase 2, mitochondrial</fullName>
    </recommendedName>
</protein>
<accession>A0A1Q9DAH0</accession>
<dbReference type="PANTHER" id="PTHR10920">
    <property type="entry name" value="RIBOSOMAL RNA METHYLTRANSFERASE"/>
    <property type="match status" value="1"/>
</dbReference>
<evidence type="ECO:0000259" key="7">
    <source>
        <dbReference type="Pfam" id="PF01728"/>
    </source>
</evidence>
<evidence type="ECO:0000256" key="3">
    <source>
        <dbReference type="ARBA" id="ARBA00022603"/>
    </source>
</evidence>
<keyword evidence="2" id="KW-0698">rRNA processing</keyword>
<keyword evidence="5" id="KW-0949">S-adenosyl-L-methionine</keyword>
<dbReference type="Gene3D" id="3.40.50.150">
    <property type="entry name" value="Vaccinia Virus protein VP39"/>
    <property type="match status" value="1"/>
</dbReference>
<sequence length="154" mass="17729">MQAVLARKWIAQAETQHSDKCLKQEDHINSMQCSLYAAKIMDKTLRLGGWFVVRSMFGAEQDHWRTYLNSRFDTVRTIRPAASRSQFGEMFHICSGFIGRQSIASEVQVEGNDLSRYEGVEEWQGELQWLRGQGLLDETDYIPPKEDASKDPKI</sequence>
<gene>
    <name evidence="8" type="primary">rlmE</name>
    <name evidence="8" type="ORF">AK812_SmicGene26084</name>
</gene>
<evidence type="ECO:0000313" key="9">
    <source>
        <dbReference type="Proteomes" id="UP000186817"/>
    </source>
</evidence>
<comment type="similarity">
    <text evidence="1">Belongs to the class I-like SAM-binding methyltransferase superfamily. RNA methyltransferase RlmE family.</text>
</comment>
<dbReference type="GO" id="GO:0008650">
    <property type="term" value="F:rRNA (uridine-2'-O-)-methyltransferase activity"/>
    <property type="evidence" value="ECO:0007669"/>
    <property type="project" value="TreeGrafter"/>
</dbReference>
<dbReference type="Proteomes" id="UP000186817">
    <property type="component" value="Unassembled WGS sequence"/>
</dbReference>
<comment type="caution">
    <text evidence="8">The sequence shown here is derived from an EMBL/GenBank/DDBJ whole genome shotgun (WGS) entry which is preliminary data.</text>
</comment>
<keyword evidence="9" id="KW-1185">Reference proteome</keyword>
<dbReference type="EMBL" id="LSRX01000634">
    <property type="protein sequence ID" value="OLP92130.1"/>
    <property type="molecule type" value="Genomic_DNA"/>
</dbReference>
<dbReference type="InterPro" id="IPR029063">
    <property type="entry name" value="SAM-dependent_MTases_sf"/>
</dbReference>
<dbReference type="OrthoDB" id="20105at2759"/>
<proteinExistence type="inferred from homology"/>
<dbReference type="InterPro" id="IPR002877">
    <property type="entry name" value="RNA_MeTrfase_FtsJ_dom"/>
</dbReference>
<evidence type="ECO:0000313" key="8">
    <source>
        <dbReference type="EMBL" id="OLP92130.1"/>
    </source>
</evidence>